<evidence type="ECO:0000256" key="2">
    <source>
        <dbReference type="ARBA" id="ARBA00022448"/>
    </source>
</evidence>
<dbReference type="InterPro" id="IPR037066">
    <property type="entry name" value="Plug_dom_sf"/>
</dbReference>
<proteinExistence type="inferred from homology"/>
<dbReference type="PANTHER" id="PTHR47234">
    <property type="match status" value="1"/>
</dbReference>
<evidence type="ECO:0000256" key="6">
    <source>
        <dbReference type="ARBA" id="ARBA00023136"/>
    </source>
</evidence>
<feature type="domain" description="TonB-dependent receptor plug" evidence="12">
    <location>
        <begin position="119"/>
        <end position="239"/>
    </location>
</feature>
<evidence type="ECO:0000256" key="9">
    <source>
        <dbReference type="RuleBase" id="RU003357"/>
    </source>
</evidence>
<gene>
    <name evidence="13" type="ORF">DFQ06_2137</name>
</gene>
<reference evidence="13 14" key="1">
    <citation type="submission" date="2019-03" db="EMBL/GenBank/DDBJ databases">
        <title>Genomic Encyclopedia of Type Strains, Phase III (KMG-III): the genomes of soil and plant-associated and newly described type strains.</title>
        <authorList>
            <person name="Whitman W."/>
        </authorList>
    </citation>
    <scope>NUCLEOTIDE SEQUENCE [LARGE SCALE GENOMIC DNA]</scope>
    <source>
        <strain evidence="13 14">CECT 8301</strain>
    </source>
</reference>
<evidence type="ECO:0000256" key="4">
    <source>
        <dbReference type="ARBA" id="ARBA00022692"/>
    </source>
</evidence>
<dbReference type="EMBL" id="SORL01000008">
    <property type="protein sequence ID" value="TDY62308.1"/>
    <property type="molecule type" value="Genomic_DNA"/>
</dbReference>
<evidence type="ECO:0000259" key="11">
    <source>
        <dbReference type="Pfam" id="PF00593"/>
    </source>
</evidence>
<dbReference type="Gene3D" id="2.40.170.20">
    <property type="entry name" value="TonB-dependent receptor, beta-barrel domain"/>
    <property type="match status" value="1"/>
</dbReference>
<dbReference type="InterPro" id="IPR008969">
    <property type="entry name" value="CarboxyPept-like_regulatory"/>
</dbReference>
<evidence type="ECO:0000256" key="3">
    <source>
        <dbReference type="ARBA" id="ARBA00022452"/>
    </source>
</evidence>
<feature type="signal peptide" evidence="10">
    <location>
        <begin position="1"/>
        <end position="19"/>
    </location>
</feature>
<keyword evidence="3 8" id="KW-1134">Transmembrane beta strand</keyword>
<dbReference type="Pfam" id="PF13715">
    <property type="entry name" value="CarbopepD_reg_2"/>
    <property type="match status" value="1"/>
</dbReference>
<keyword evidence="13" id="KW-0675">Receptor</keyword>
<comment type="similarity">
    <text evidence="8 9">Belongs to the TonB-dependent receptor family.</text>
</comment>
<keyword evidence="4 8" id="KW-0812">Transmembrane</keyword>
<keyword evidence="10" id="KW-0732">Signal</keyword>
<feature type="domain" description="TonB-dependent receptor-like beta-barrel" evidence="11">
    <location>
        <begin position="394"/>
        <end position="855"/>
    </location>
</feature>
<keyword evidence="5 9" id="KW-0798">TonB box</keyword>
<dbReference type="PANTHER" id="PTHR47234:SF3">
    <property type="entry name" value="SECRETIN_TONB SHORT N-TERMINAL DOMAIN-CONTAINING PROTEIN"/>
    <property type="match status" value="1"/>
</dbReference>
<evidence type="ECO:0000256" key="8">
    <source>
        <dbReference type="PROSITE-ProRule" id="PRU01360"/>
    </source>
</evidence>
<sequence length="898" mass="99866">MEKRITLLICLFVSATICAQNRASVQGNVSDAFGALPGALISVEGYEVQTTTNINGDFKLELEEGDYVITASFIMYNSKSKSISLKVGDSVTADFRLETGFSADEPVSLGTRSKPQSALETTVPIEIITPEEISNSSHFELGELLQFLVPSFHSTQQTVSDGTDHIDPATLRGLGPDQLLVLINGKRRHTSSMLNVNNTIGRGSVGTDFNAIPVSSIDHIEILRDGATSQYGSDAIAGVVNIVLKKQTDVIDIDTGTKINTEKDGVNHYFSGNFGLKIGNTGFINITGEFRDRGATNRAGNYTGNVYVDNDDVLDSQLIEDNDFFSQTGYKNQQVMEVGSAATRNSALAFNGELSLFDKANLYFFGGRNSREGTSKGFYRFPGETDRVVEELHPNGFSPEILTNIQDDAVTFGIRGEKNGWDIDFSHSMGSNSIDFTVNNSNNASLGVISPRTFKSGGYQYELNTTNLDFSRPFDVMKGLNLAFGGELRVERYEIISGEEDSYINGDVMYEDENGELRPKIIGAQVFPGIQPQDELIRYRSNASGYVDAELKPIEPMLIKGAFRYESNNDFGENSLWKLSARYKFGKKTSLRSSYSTGFRAPSMHQVFFQKISTQFFDGDISQVGTFNHESTLVTDAFEVSKLKPELSKHFSLGLSTKIENKYTLSFDYYNINIEDRIVLSGQFDEGYEDLLAPFNVTAAQFFANAIDSRTNGVEMSFHYKNKIGAGKLSGKVSANFTETKVTKVNRSNIVDSDIESLFNREERSRIESAQPKVKINSYLNYEINDFKFNLVGTYFGSVMYIHPDDGDSSNWEFNEFTGNVETRDQKFDPKFVTDLYVTYNYENWLQATVGCNNIFDVYPNKHTHSANTVNGSLVYSRRVQQFGVNGANVFAKILLRL</sequence>
<evidence type="ECO:0000313" key="14">
    <source>
        <dbReference type="Proteomes" id="UP000294824"/>
    </source>
</evidence>
<dbReference type="PROSITE" id="PS52016">
    <property type="entry name" value="TONB_DEPENDENT_REC_3"/>
    <property type="match status" value="1"/>
</dbReference>
<dbReference type="AlphaFoldDB" id="A0A4R8MBD3"/>
<comment type="caution">
    <text evidence="13">The sequence shown here is derived from an EMBL/GenBank/DDBJ whole genome shotgun (WGS) entry which is preliminary data.</text>
</comment>
<comment type="subcellular location">
    <subcellularLocation>
        <location evidence="1 8">Cell outer membrane</location>
        <topology evidence="1 8">Multi-pass membrane protein</topology>
    </subcellularLocation>
</comment>
<evidence type="ECO:0000313" key="13">
    <source>
        <dbReference type="EMBL" id="TDY62308.1"/>
    </source>
</evidence>
<dbReference type="Gene3D" id="2.170.130.10">
    <property type="entry name" value="TonB-dependent receptor, plug domain"/>
    <property type="match status" value="1"/>
</dbReference>
<dbReference type="InterPro" id="IPR036942">
    <property type="entry name" value="Beta-barrel_TonB_sf"/>
</dbReference>
<evidence type="ECO:0000256" key="1">
    <source>
        <dbReference type="ARBA" id="ARBA00004571"/>
    </source>
</evidence>
<evidence type="ECO:0000259" key="12">
    <source>
        <dbReference type="Pfam" id="PF07715"/>
    </source>
</evidence>
<evidence type="ECO:0000256" key="10">
    <source>
        <dbReference type="SAM" id="SignalP"/>
    </source>
</evidence>
<organism evidence="13 14">
    <name type="scientific">Algibacter lectus</name>
    <dbReference type="NCBI Taxonomy" id="221126"/>
    <lineage>
        <taxon>Bacteria</taxon>
        <taxon>Pseudomonadati</taxon>
        <taxon>Bacteroidota</taxon>
        <taxon>Flavobacteriia</taxon>
        <taxon>Flavobacteriales</taxon>
        <taxon>Flavobacteriaceae</taxon>
        <taxon>Algibacter</taxon>
    </lineage>
</organism>
<keyword evidence="14" id="KW-1185">Reference proteome</keyword>
<protein>
    <submittedName>
        <fullName evidence="13">Iron complex outermembrane receptor protein</fullName>
    </submittedName>
</protein>
<dbReference type="GO" id="GO:0009279">
    <property type="term" value="C:cell outer membrane"/>
    <property type="evidence" value="ECO:0007669"/>
    <property type="project" value="UniProtKB-SubCell"/>
</dbReference>
<dbReference type="InterPro" id="IPR039426">
    <property type="entry name" value="TonB-dep_rcpt-like"/>
</dbReference>
<dbReference type="Proteomes" id="UP000294824">
    <property type="component" value="Unassembled WGS sequence"/>
</dbReference>
<feature type="chain" id="PRO_5020734397" evidence="10">
    <location>
        <begin position="20"/>
        <end position="898"/>
    </location>
</feature>
<keyword evidence="7 8" id="KW-0998">Cell outer membrane</keyword>
<name>A0A4R8MBD3_9FLAO</name>
<dbReference type="SUPFAM" id="SSF56935">
    <property type="entry name" value="Porins"/>
    <property type="match status" value="1"/>
</dbReference>
<dbReference type="InterPro" id="IPR000531">
    <property type="entry name" value="Beta-barrel_TonB"/>
</dbReference>
<evidence type="ECO:0000256" key="5">
    <source>
        <dbReference type="ARBA" id="ARBA00023077"/>
    </source>
</evidence>
<dbReference type="SUPFAM" id="SSF49464">
    <property type="entry name" value="Carboxypeptidase regulatory domain-like"/>
    <property type="match status" value="1"/>
</dbReference>
<accession>A0A4R8MBD3</accession>
<dbReference type="Pfam" id="PF00593">
    <property type="entry name" value="TonB_dep_Rec_b-barrel"/>
    <property type="match status" value="1"/>
</dbReference>
<keyword evidence="2 8" id="KW-0813">Transport</keyword>
<dbReference type="Pfam" id="PF07715">
    <property type="entry name" value="Plug"/>
    <property type="match status" value="1"/>
</dbReference>
<dbReference type="InterPro" id="IPR012910">
    <property type="entry name" value="Plug_dom"/>
</dbReference>
<dbReference type="RefSeq" id="WP_133967561.1">
    <property type="nucleotide sequence ID" value="NZ_SORL01000008.1"/>
</dbReference>
<evidence type="ECO:0000256" key="7">
    <source>
        <dbReference type="ARBA" id="ARBA00023237"/>
    </source>
</evidence>
<keyword evidence="6 8" id="KW-0472">Membrane</keyword>
<dbReference type="Gene3D" id="2.60.40.1120">
    <property type="entry name" value="Carboxypeptidase-like, regulatory domain"/>
    <property type="match status" value="1"/>
</dbReference>